<evidence type="ECO:0000256" key="9">
    <source>
        <dbReference type="SAM" id="Phobius"/>
    </source>
</evidence>
<evidence type="ECO:0000256" key="3">
    <source>
        <dbReference type="ARBA" id="ARBA00022475"/>
    </source>
</evidence>
<keyword evidence="6 12" id="KW-0067">ATP-binding</keyword>
<dbReference type="RefSeq" id="WP_087440961.1">
    <property type="nucleotide sequence ID" value="NZ_CABMNB010000012.1"/>
</dbReference>
<keyword evidence="7 9" id="KW-1133">Transmembrane helix</keyword>
<proteinExistence type="predicted"/>
<dbReference type="PROSITE" id="PS50929">
    <property type="entry name" value="ABC_TM1F"/>
    <property type="match status" value="1"/>
</dbReference>
<accession>A0AAP9DRT1</accession>
<feature type="transmembrane region" description="Helical" evidence="9">
    <location>
        <begin position="29"/>
        <end position="51"/>
    </location>
</feature>
<evidence type="ECO:0000313" key="12">
    <source>
        <dbReference type="EMBL" id="QDM42678.1"/>
    </source>
</evidence>
<evidence type="ECO:0000313" key="13">
    <source>
        <dbReference type="Proteomes" id="UP000315377"/>
    </source>
</evidence>
<dbReference type="InterPro" id="IPR003593">
    <property type="entry name" value="AAA+_ATPase"/>
</dbReference>
<organism evidence="12 13">
    <name type="scientific">Paenibacillus thiaminolyticus</name>
    <name type="common">Bacillus thiaminolyticus</name>
    <dbReference type="NCBI Taxonomy" id="49283"/>
    <lineage>
        <taxon>Bacteria</taxon>
        <taxon>Bacillati</taxon>
        <taxon>Bacillota</taxon>
        <taxon>Bacilli</taxon>
        <taxon>Bacillales</taxon>
        <taxon>Paenibacillaceae</taxon>
        <taxon>Paenibacillus</taxon>
    </lineage>
</organism>
<dbReference type="SMART" id="SM00382">
    <property type="entry name" value="AAA"/>
    <property type="match status" value="1"/>
</dbReference>
<dbReference type="GO" id="GO:0005886">
    <property type="term" value="C:plasma membrane"/>
    <property type="evidence" value="ECO:0007669"/>
    <property type="project" value="UniProtKB-SubCell"/>
</dbReference>
<evidence type="ECO:0000256" key="7">
    <source>
        <dbReference type="ARBA" id="ARBA00022989"/>
    </source>
</evidence>
<reference evidence="12 13" key="1">
    <citation type="submission" date="2019-07" db="EMBL/GenBank/DDBJ databases">
        <title>Paenibacillus thiaminolyticus NRRL B-4156.</title>
        <authorList>
            <person name="Hehnly C."/>
            <person name="Zhang L."/>
        </authorList>
    </citation>
    <scope>NUCLEOTIDE SEQUENCE [LARGE SCALE GENOMIC DNA]</scope>
    <source>
        <strain evidence="12 13">NRRL B-4156</strain>
    </source>
</reference>
<protein>
    <submittedName>
        <fullName evidence="12">ABC transporter ATP-binding protein</fullName>
    </submittedName>
</protein>
<evidence type="ECO:0000259" key="11">
    <source>
        <dbReference type="PROSITE" id="PS50929"/>
    </source>
</evidence>
<dbReference type="PROSITE" id="PS50893">
    <property type="entry name" value="ABC_TRANSPORTER_2"/>
    <property type="match status" value="1"/>
</dbReference>
<keyword evidence="4 9" id="KW-0812">Transmembrane</keyword>
<dbReference type="PANTHER" id="PTHR43394:SF1">
    <property type="entry name" value="ATP-BINDING CASSETTE SUB-FAMILY B MEMBER 10, MITOCHONDRIAL"/>
    <property type="match status" value="1"/>
</dbReference>
<dbReference type="FunFam" id="3.40.50.300:FF:000221">
    <property type="entry name" value="Multidrug ABC transporter ATP-binding protein"/>
    <property type="match status" value="1"/>
</dbReference>
<keyword evidence="5" id="KW-0547">Nucleotide-binding</keyword>
<dbReference type="InterPro" id="IPR027417">
    <property type="entry name" value="P-loop_NTPase"/>
</dbReference>
<feature type="transmembrane region" description="Helical" evidence="9">
    <location>
        <begin position="260"/>
        <end position="279"/>
    </location>
</feature>
<sequence length="610" mass="69727">MIMKQKTILWNTLFQGSRLLHLMFKLNKLYIVLSILIYIIQGFIPVLSLMAMQGLLNTISSNFGATASSVISQFAFFSFIIFLKNIIGTIQGFVEGNLEARVSKSLNVLVCEKSTYLGLEDFENSSINDKLKRASSEAAYRPYQMYTQLVNMMSNCVTLISSAAILVLWKWWVVILLIIASTASIYSTIKVNREQFEVFMKRTPLYRQSWYMTYLLTNDQAVKEVKLFQLGPYLLDRYRNFMDEFYRVDRAILLKRTKYNLLYGILELGVVLGLIWIAVRDTLKDSLLLGSLYGYIQAITLSQSQIRSIIQGMLQFSQNNLYLNQMFDFLALPTSDPAYRSTNAEKKEIVDFNIEKVSFKNVTFTYPGQKKNALNGVSFSLSKGQVLAIVGENGSGKSTLVKLLMQLYNDYGGKIEINDKNIYNYNIKVFQGKIGVVFQDFLKYEMSARHNVGFGSINQLSENTEIHKAIEYAGLEEVVERLPYGLETQLGRWFEEGYQLSGGQWQRIAIARAFMRNADMYILDEPSAFLDPIAEQELLTLFQNLMKDKIGIFITHRISSAALADYILVMRDGEVVEQGTHAQLMDLGGYYNRMFRVQAESFVQKTIAMS</sequence>
<dbReference type="InterPro" id="IPR039421">
    <property type="entry name" value="Type_1_exporter"/>
</dbReference>
<evidence type="ECO:0000259" key="10">
    <source>
        <dbReference type="PROSITE" id="PS50893"/>
    </source>
</evidence>
<dbReference type="PROSITE" id="PS00211">
    <property type="entry name" value="ABC_TRANSPORTER_1"/>
    <property type="match status" value="1"/>
</dbReference>
<evidence type="ECO:0000256" key="5">
    <source>
        <dbReference type="ARBA" id="ARBA00022741"/>
    </source>
</evidence>
<dbReference type="GeneID" id="76995052"/>
<dbReference type="EMBL" id="CP041405">
    <property type="protein sequence ID" value="QDM42678.1"/>
    <property type="molecule type" value="Genomic_DNA"/>
</dbReference>
<name>A0AAP9DRT1_PANTH</name>
<dbReference type="AlphaFoldDB" id="A0AAP9DRT1"/>
<comment type="subcellular location">
    <subcellularLocation>
        <location evidence="1">Cell membrane</location>
        <topology evidence="1">Multi-pass membrane protein</topology>
    </subcellularLocation>
</comment>
<dbReference type="InterPro" id="IPR036640">
    <property type="entry name" value="ABC1_TM_sf"/>
</dbReference>
<dbReference type="Pfam" id="PF00005">
    <property type="entry name" value="ABC_tran"/>
    <property type="match status" value="1"/>
</dbReference>
<dbReference type="GO" id="GO:0015421">
    <property type="term" value="F:ABC-type oligopeptide transporter activity"/>
    <property type="evidence" value="ECO:0007669"/>
    <property type="project" value="TreeGrafter"/>
</dbReference>
<feature type="domain" description="ABC transmembrane type-1" evidence="11">
    <location>
        <begin position="32"/>
        <end position="318"/>
    </location>
</feature>
<dbReference type="Gene3D" id="1.20.1560.10">
    <property type="entry name" value="ABC transporter type 1, transmembrane domain"/>
    <property type="match status" value="1"/>
</dbReference>
<dbReference type="InterPro" id="IPR003439">
    <property type="entry name" value="ABC_transporter-like_ATP-bd"/>
</dbReference>
<evidence type="ECO:0000256" key="6">
    <source>
        <dbReference type="ARBA" id="ARBA00022840"/>
    </source>
</evidence>
<dbReference type="GO" id="GO:0016887">
    <property type="term" value="F:ATP hydrolysis activity"/>
    <property type="evidence" value="ECO:0007669"/>
    <property type="project" value="InterPro"/>
</dbReference>
<dbReference type="InterPro" id="IPR017871">
    <property type="entry name" value="ABC_transporter-like_CS"/>
</dbReference>
<feature type="transmembrane region" description="Helical" evidence="9">
    <location>
        <begin position="63"/>
        <end position="83"/>
    </location>
</feature>
<dbReference type="Gene3D" id="3.40.50.300">
    <property type="entry name" value="P-loop containing nucleotide triphosphate hydrolases"/>
    <property type="match status" value="1"/>
</dbReference>
<gene>
    <name evidence="12" type="ORF">FLT43_03540</name>
</gene>
<dbReference type="SUPFAM" id="SSF90123">
    <property type="entry name" value="ABC transporter transmembrane region"/>
    <property type="match status" value="1"/>
</dbReference>
<evidence type="ECO:0000256" key="8">
    <source>
        <dbReference type="ARBA" id="ARBA00023136"/>
    </source>
</evidence>
<keyword evidence="3" id="KW-1003">Cell membrane</keyword>
<keyword evidence="8 9" id="KW-0472">Membrane</keyword>
<dbReference type="Proteomes" id="UP000315377">
    <property type="component" value="Chromosome"/>
</dbReference>
<dbReference type="GO" id="GO:0005524">
    <property type="term" value="F:ATP binding"/>
    <property type="evidence" value="ECO:0007669"/>
    <property type="project" value="UniProtKB-KW"/>
</dbReference>
<dbReference type="SUPFAM" id="SSF52540">
    <property type="entry name" value="P-loop containing nucleoside triphosphate hydrolases"/>
    <property type="match status" value="1"/>
</dbReference>
<dbReference type="PANTHER" id="PTHR43394">
    <property type="entry name" value="ATP-DEPENDENT PERMEASE MDL1, MITOCHONDRIAL"/>
    <property type="match status" value="1"/>
</dbReference>
<dbReference type="InterPro" id="IPR011527">
    <property type="entry name" value="ABC1_TM_dom"/>
</dbReference>
<evidence type="ECO:0000256" key="2">
    <source>
        <dbReference type="ARBA" id="ARBA00022448"/>
    </source>
</evidence>
<evidence type="ECO:0000256" key="4">
    <source>
        <dbReference type="ARBA" id="ARBA00022692"/>
    </source>
</evidence>
<keyword evidence="2" id="KW-0813">Transport</keyword>
<evidence type="ECO:0000256" key="1">
    <source>
        <dbReference type="ARBA" id="ARBA00004651"/>
    </source>
</evidence>
<feature type="transmembrane region" description="Helical" evidence="9">
    <location>
        <begin position="174"/>
        <end position="192"/>
    </location>
</feature>
<feature type="domain" description="ABC transporter" evidence="10">
    <location>
        <begin position="357"/>
        <end position="597"/>
    </location>
</feature>
<feature type="transmembrane region" description="Helical" evidence="9">
    <location>
        <begin position="149"/>
        <end position="168"/>
    </location>
</feature>